<keyword evidence="7" id="KW-1185">Reference proteome</keyword>
<dbReference type="InterPro" id="IPR017871">
    <property type="entry name" value="ABC_transporter-like_CS"/>
</dbReference>
<evidence type="ECO:0000256" key="3">
    <source>
        <dbReference type="ARBA" id="ARBA00022840"/>
    </source>
</evidence>
<keyword evidence="1" id="KW-1003">Cell membrane</keyword>
<dbReference type="PANTHER" id="PTHR42794">
    <property type="entry name" value="HEMIN IMPORT ATP-BINDING PROTEIN HMUV"/>
    <property type="match status" value="1"/>
</dbReference>
<feature type="domain" description="ABC transporter" evidence="4">
    <location>
        <begin position="3"/>
        <end position="230"/>
    </location>
</feature>
<sequence>MTLHFQHGKIISGSRTILDVPEIQFPDHQISTIIGANGAGKSTLLKQILQSKHTQWRGQPFQAALKCGKCAWVGQYESFQLPMTLLEYVLMACYPKLAWHQQPNRADKEHAAHWLQQFELDHLINKRIDTLSGGEKQRAAIVRALLQNAEILLLDEPTNHLDIRHQHVLMQQLRALNEPKPTIIMVLHDLNLAAHYSDFVALMKDGKVVTHGETSEVMQAQTLSQLYDWQIIGDVQTGFQAAYTAQKAA</sequence>
<proteinExistence type="predicted"/>
<evidence type="ECO:0000256" key="2">
    <source>
        <dbReference type="ARBA" id="ARBA00022741"/>
    </source>
</evidence>
<evidence type="ECO:0000313" key="5">
    <source>
        <dbReference type="EMBL" id="SMQ12383.1"/>
    </source>
</evidence>
<dbReference type="Proteomes" id="UP000215450">
    <property type="component" value="Unassembled WGS sequence"/>
</dbReference>
<dbReference type="GO" id="GO:0016887">
    <property type="term" value="F:ATP hydrolysis activity"/>
    <property type="evidence" value="ECO:0007669"/>
    <property type="project" value="InterPro"/>
</dbReference>
<evidence type="ECO:0000313" key="7">
    <source>
        <dbReference type="Proteomes" id="UP000215450"/>
    </source>
</evidence>
<reference evidence="6 7" key="2">
    <citation type="submission" date="2017-06" db="EMBL/GenBank/DDBJ databases">
        <authorList>
            <person name="Kim H.J."/>
            <person name="Triplett B.A."/>
        </authorList>
    </citation>
    <scope>NUCLEOTIDE SEQUENCE [LARGE SCALE GENOMIC DNA]</scope>
    <source>
        <strain evidence="6">Kingella_eburonensis</strain>
    </source>
</reference>
<keyword evidence="1" id="KW-0472">Membrane</keyword>
<dbReference type="PROSITE" id="PS00211">
    <property type="entry name" value="ABC_TRANSPORTER_1"/>
    <property type="match status" value="1"/>
</dbReference>
<dbReference type="GO" id="GO:0005524">
    <property type="term" value="F:ATP binding"/>
    <property type="evidence" value="ECO:0007669"/>
    <property type="project" value="UniProtKB-KW"/>
</dbReference>
<accession>A0A238TAX1</accession>
<dbReference type="EC" id="3.6.3.34" evidence="6"/>
<dbReference type="OrthoDB" id="5296765at2"/>
<dbReference type="RefSeq" id="WP_095062605.1">
    <property type="nucleotide sequence ID" value="NZ_FXUV02000023.1"/>
</dbReference>
<dbReference type="Gene3D" id="3.40.50.300">
    <property type="entry name" value="P-loop containing nucleotide triphosphate hydrolases"/>
    <property type="match status" value="1"/>
</dbReference>
<dbReference type="InterPro" id="IPR027417">
    <property type="entry name" value="P-loop_NTPase"/>
</dbReference>
<evidence type="ECO:0000256" key="1">
    <source>
        <dbReference type="ARBA" id="ARBA00022475"/>
    </source>
</evidence>
<keyword evidence="3 6" id="KW-0067">ATP-binding</keyword>
<dbReference type="AlphaFoldDB" id="A0A238TAX1"/>
<dbReference type="InterPro" id="IPR003439">
    <property type="entry name" value="ABC_transporter-like_ATP-bd"/>
</dbReference>
<gene>
    <name evidence="6" type="primary">fhuC</name>
    <name evidence="6" type="ORF">KEBURONENSIS_01250</name>
    <name evidence="5" type="ORF">KEBURONENSIS_01282</name>
</gene>
<dbReference type="InterPro" id="IPR003593">
    <property type="entry name" value="AAA+_ATPase"/>
</dbReference>
<dbReference type="STRING" id="1522312.GCA_900177895_00611"/>
<dbReference type="PANTHER" id="PTHR42794:SF2">
    <property type="entry name" value="ABC TRANSPORTER ATP-BINDING PROTEIN"/>
    <property type="match status" value="1"/>
</dbReference>
<dbReference type="SMART" id="SM00382">
    <property type="entry name" value="AAA"/>
    <property type="match status" value="1"/>
</dbReference>
<dbReference type="EMBL" id="FXUV01000020">
    <property type="protein sequence ID" value="SMQ12383.1"/>
    <property type="molecule type" value="Genomic_DNA"/>
</dbReference>
<dbReference type="EMBL" id="FXUV02000023">
    <property type="protein sequence ID" value="SNB69153.1"/>
    <property type="molecule type" value="Genomic_DNA"/>
</dbReference>
<dbReference type="Pfam" id="PF00005">
    <property type="entry name" value="ABC_tran"/>
    <property type="match status" value="1"/>
</dbReference>
<organism evidence="6 7">
    <name type="scientific">Kingella negevensis</name>
    <dbReference type="NCBI Taxonomy" id="1522312"/>
    <lineage>
        <taxon>Bacteria</taxon>
        <taxon>Pseudomonadati</taxon>
        <taxon>Pseudomonadota</taxon>
        <taxon>Betaproteobacteria</taxon>
        <taxon>Neisseriales</taxon>
        <taxon>Neisseriaceae</taxon>
        <taxon>Kingella</taxon>
    </lineage>
</organism>
<dbReference type="PROSITE" id="PS50893">
    <property type="entry name" value="ABC_TRANSPORTER_2"/>
    <property type="match status" value="1"/>
</dbReference>
<reference evidence="5" key="1">
    <citation type="submission" date="2017-05" db="EMBL/GenBank/DDBJ databases">
        <authorList>
            <person name="Song R."/>
            <person name="Chenine A.L."/>
            <person name="Ruprecht R.M."/>
        </authorList>
    </citation>
    <scope>NUCLEOTIDE SEQUENCE</scope>
    <source>
        <strain evidence="5">Kingella_eburonensis</strain>
    </source>
</reference>
<dbReference type="SUPFAM" id="SSF52540">
    <property type="entry name" value="P-loop containing nucleoside triphosphate hydrolases"/>
    <property type="match status" value="1"/>
</dbReference>
<evidence type="ECO:0000259" key="4">
    <source>
        <dbReference type="PROSITE" id="PS50893"/>
    </source>
</evidence>
<keyword evidence="2" id="KW-0547">Nucleotide-binding</keyword>
<keyword evidence="6" id="KW-0378">Hydrolase</keyword>
<protein>
    <submittedName>
        <fullName evidence="6">Iron(3+)-hydroxamate import ATP-binding protein FhuC</fullName>
        <ecNumber evidence="6">3.6.3.34</ecNumber>
    </submittedName>
</protein>
<name>A0A238TAX1_9NEIS</name>
<evidence type="ECO:0000313" key="6">
    <source>
        <dbReference type="EMBL" id="SNB69153.1"/>
    </source>
</evidence>